<evidence type="ECO:0000313" key="6">
    <source>
        <dbReference type="Proteomes" id="UP000315295"/>
    </source>
</evidence>
<evidence type="ECO:0000256" key="3">
    <source>
        <dbReference type="ARBA" id="ARBA00023180"/>
    </source>
</evidence>
<sequence length="159" mass="17749">MGHLNLPASKRSSRQCRLLDLISAAFFGIVIVFFLLVFTPLGDSLAASGRQALLLSTNADPKQRHRLVTLVELGQHHQPIEACPAEAVDHMPCEDPRRNSQLSREMNFYRERHCPLPEETPLCLIPPPNGYKIPVPWPDSLTKVCVLLGSFNSSIWLLG</sequence>
<keyword evidence="4" id="KW-0735">Signal-anchor</keyword>
<dbReference type="EC" id="2.1.1.-" evidence="4"/>
<evidence type="ECO:0000256" key="1">
    <source>
        <dbReference type="ARBA" id="ARBA00022603"/>
    </source>
</evidence>
<dbReference type="PANTHER" id="PTHR10108:SF763">
    <property type="entry name" value="PECTIN METHYLTRANSFERASE QUA3-RELATED"/>
    <property type="match status" value="1"/>
</dbReference>
<dbReference type="PANTHER" id="PTHR10108">
    <property type="entry name" value="SAM-DEPENDENT METHYLTRANSFERASE"/>
    <property type="match status" value="1"/>
</dbReference>
<dbReference type="GO" id="GO:0005802">
    <property type="term" value="C:trans-Golgi network"/>
    <property type="evidence" value="ECO:0007669"/>
    <property type="project" value="TreeGrafter"/>
</dbReference>
<evidence type="ECO:0000256" key="2">
    <source>
        <dbReference type="ARBA" id="ARBA00022679"/>
    </source>
</evidence>
<dbReference type="GO" id="GO:0032259">
    <property type="term" value="P:methylation"/>
    <property type="evidence" value="ECO:0007669"/>
    <property type="project" value="UniProtKB-KW"/>
</dbReference>
<keyword evidence="4" id="KW-0472">Membrane</keyword>
<reference evidence="5 6" key="1">
    <citation type="journal article" date="2019" name="G3 (Bethesda)">
        <title>Sequencing of a Wild Apple (Malus baccata) Genome Unravels the Differences Between Cultivated and Wild Apple Species Regarding Disease Resistance and Cold Tolerance.</title>
        <authorList>
            <person name="Chen X."/>
        </authorList>
    </citation>
    <scope>NUCLEOTIDE SEQUENCE [LARGE SCALE GENOMIC DNA]</scope>
    <source>
        <strain evidence="6">cv. Shandingzi</strain>
        <tissue evidence="5">Leaves</tissue>
    </source>
</reference>
<dbReference type="InterPro" id="IPR004159">
    <property type="entry name" value="Put_SAM_MeTrfase"/>
</dbReference>
<dbReference type="GO" id="GO:0016020">
    <property type="term" value="C:membrane"/>
    <property type="evidence" value="ECO:0007669"/>
    <property type="project" value="UniProtKB-SubCell"/>
</dbReference>
<feature type="transmembrane region" description="Helical" evidence="4">
    <location>
        <begin position="21"/>
        <end position="41"/>
    </location>
</feature>
<keyword evidence="4" id="KW-0812">Transmembrane</keyword>
<dbReference type="Pfam" id="PF03141">
    <property type="entry name" value="Methyltransf_29"/>
    <property type="match status" value="1"/>
</dbReference>
<dbReference type="GO" id="GO:0005768">
    <property type="term" value="C:endosome"/>
    <property type="evidence" value="ECO:0007669"/>
    <property type="project" value="TreeGrafter"/>
</dbReference>
<evidence type="ECO:0000256" key="4">
    <source>
        <dbReference type="RuleBase" id="RU366043"/>
    </source>
</evidence>
<accession>A0A540K527</accession>
<organism evidence="5 6">
    <name type="scientific">Malus baccata</name>
    <name type="common">Siberian crab apple</name>
    <name type="synonym">Pyrus baccata</name>
    <dbReference type="NCBI Taxonomy" id="106549"/>
    <lineage>
        <taxon>Eukaryota</taxon>
        <taxon>Viridiplantae</taxon>
        <taxon>Streptophyta</taxon>
        <taxon>Embryophyta</taxon>
        <taxon>Tracheophyta</taxon>
        <taxon>Spermatophyta</taxon>
        <taxon>Magnoliopsida</taxon>
        <taxon>eudicotyledons</taxon>
        <taxon>Gunneridae</taxon>
        <taxon>Pentapetalae</taxon>
        <taxon>rosids</taxon>
        <taxon>fabids</taxon>
        <taxon>Rosales</taxon>
        <taxon>Rosaceae</taxon>
        <taxon>Amygdaloideae</taxon>
        <taxon>Maleae</taxon>
        <taxon>Malus</taxon>
    </lineage>
</organism>
<proteinExistence type="inferred from homology"/>
<comment type="caution">
    <text evidence="5">The sequence shown here is derived from an EMBL/GenBank/DDBJ whole genome shotgun (WGS) entry which is preliminary data.</text>
</comment>
<keyword evidence="3 4" id="KW-0325">Glycoprotein</keyword>
<comment type="subcellular location">
    <subcellularLocation>
        <location evidence="4">Membrane</location>
        <topology evidence="4">Single-pass type II membrane protein</topology>
    </subcellularLocation>
</comment>
<gene>
    <name evidence="5" type="ORF">C1H46_045143</name>
</gene>
<keyword evidence="6" id="KW-1185">Reference proteome</keyword>
<keyword evidence="2 4" id="KW-0808">Transferase</keyword>
<keyword evidence="4" id="KW-1133">Transmembrane helix</keyword>
<comment type="similarity">
    <text evidence="4">Belongs to the methyltransferase superfamily.</text>
</comment>
<dbReference type="STRING" id="106549.A0A540K527"/>
<keyword evidence="1 4" id="KW-0489">Methyltransferase</keyword>
<evidence type="ECO:0000313" key="5">
    <source>
        <dbReference type="EMBL" id="TQD69324.1"/>
    </source>
</evidence>
<dbReference type="AlphaFoldDB" id="A0A540K527"/>
<dbReference type="GO" id="GO:0008757">
    <property type="term" value="F:S-adenosylmethionine-dependent methyltransferase activity"/>
    <property type="evidence" value="ECO:0007669"/>
    <property type="project" value="TreeGrafter"/>
</dbReference>
<name>A0A540K527_MALBA</name>
<dbReference type="Proteomes" id="UP000315295">
    <property type="component" value="Unassembled WGS sequence"/>
</dbReference>
<dbReference type="EMBL" id="VIEB01003952">
    <property type="protein sequence ID" value="TQD69324.1"/>
    <property type="molecule type" value="Genomic_DNA"/>
</dbReference>
<protein>
    <recommendedName>
        <fullName evidence="4">Methyltransferase</fullName>
        <ecNumber evidence="4">2.1.1.-</ecNumber>
    </recommendedName>
</protein>